<dbReference type="AlphaFoldDB" id="A0A1R2BQA5"/>
<organism evidence="1 2">
    <name type="scientific">Stentor coeruleus</name>
    <dbReference type="NCBI Taxonomy" id="5963"/>
    <lineage>
        <taxon>Eukaryota</taxon>
        <taxon>Sar</taxon>
        <taxon>Alveolata</taxon>
        <taxon>Ciliophora</taxon>
        <taxon>Postciliodesmatophora</taxon>
        <taxon>Heterotrichea</taxon>
        <taxon>Heterotrichida</taxon>
        <taxon>Stentoridae</taxon>
        <taxon>Stentor</taxon>
    </lineage>
</organism>
<protein>
    <submittedName>
        <fullName evidence="1">Uncharacterized protein</fullName>
    </submittedName>
</protein>
<sequence>MSDFEFQVSPGLRGDNVILNHTVEDLYHITRGTFREFSMQGYNPPSTAISLYREHKIPGDKNRDIFASVTKRAKDPAPIAYALGNEKLLKQFWNKATGGFHTYRRHTFTEDAIKRSQKLPGPGAYLDTGKEGNSKDKKFALGKFSKSKADSFMCNTEALSEEVPAANAYFSTLEDREKAYARIEKKAPTFKYIPDKKKEPENKAIVGPGYLSELEASFGKKSLRKKTPDPVFGKEKLQNTFDKYAARKKYVPGVGSYKDTDKAFKSNIVWHKDRMPYISKSVFNRFTEQVSKDKQWVPGPGSYDTSAYSKKK</sequence>
<proteinExistence type="predicted"/>
<reference evidence="1 2" key="1">
    <citation type="submission" date="2016-11" db="EMBL/GenBank/DDBJ databases">
        <title>The macronuclear genome of Stentor coeruleus: a giant cell with tiny introns.</title>
        <authorList>
            <person name="Slabodnick M."/>
            <person name="Ruby J.G."/>
            <person name="Reiff S.B."/>
            <person name="Swart E.C."/>
            <person name="Gosai S."/>
            <person name="Prabakaran S."/>
            <person name="Witkowska E."/>
            <person name="Larue G.E."/>
            <person name="Fisher S."/>
            <person name="Freeman R.M."/>
            <person name="Gunawardena J."/>
            <person name="Chu W."/>
            <person name="Stover N.A."/>
            <person name="Gregory B.D."/>
            <person name="Nowacki M."/>
            <person name="Derisi J."/>
            <person name="Roy S.W."/>
            <person name="Marshall W.F."/>
            <person name="Sood P."/>
        </authorList>
    </citation>
    <scope>NUCLEOTIDE SEQUENCE [LARGE SCALE GENOMIC DNA]</scope>
    <source>
        <strain evidence="1">WM001</strain>
    </source>
</reference>
<dbReference type="OrthoDB" id="312193at2759"/>
<dbReference type="Proteomes" id="UP000187209">
    <property type="component" value="Unassembled WGS sequence"/>
</dbReference>
<evidence type="ECO:0000313" key="2">
    <source>
        <dbReference type="Proteomes" id="UP000187209"/>
    </source>
</evidence>
<dbReference type="EMBL" id="MPUH01000498">
    <property type="protein sequence ID" value="OMJ78890.1"/>
    <property type="molecule type" value="Genomic_DNA"/>
</dbReference>
<name>A0A1R2BQA5_9CILI</name>
<gene>
    <name evidence="1" type="ORF">SteCoe_21201</name>
</gene>
<comment type="caution">
    <text evidence="1">The sequence shown here is derived from an EMBL/GenBank/DDBJ whole genome shotgun (WGS) entry which is preliminary data.</text>
</comment>
<accession>A0A1R2BQA5</accession>
<keyword evidence="2" id="KW-1185">Reference proteome</keyword>
<evidence type="ECO:0000313" key="1">
    <source>
        <dbReference type="EMBL" id="OMJ78890.1"/>
    </source>
</evidence>